<dbReference type="Proteomes" id="UP001179121">
    <property type="component" value="Chromosome"/>
</dbReference>
<dbReference type="AlphaFoldDB" id="A0AA86N1Y1"/>
<name>A0AA86N1Y1_9BACT</name>
<reference evidence="1" key="1">
    <citation type="submission" date="2022-10" db="EMBL/GenBank/DDBJ databases">
        <authorList>
            <person name="Koch H."/>
        </authorList>
    </citation>
    <scope>NUCLEOTIDE SEQUENCE</scope>
    <source>
        <strain evidence="1">DNF</strain>
    </source>
</reference>
<sequence length="113" mass="12597">MPESNESLTSGAWTDGIGRLTVEALEAAEQGDWERVSACYDARRAWFAHNVVMPNLAHALLAMDEAIMTRARVAQAALHQQLVDAQAARSRWKSYFSTIMDGRPVGEHLDRRS</sequence>
<dbReference type="EMBL" id="OX365700">
    <property type="protein sequence ID" value="CAI4032976.1"/>
    <property type="molecule type" value="Genomic_DNA"/>
</dbReference>
<dbReference type="KEGG" id="nti:DNFV4_03406"/>
<keyword evidence="2" id="KW-1185">Reference proteome</keyword>
<organism evidence="1 2">
    <name type="scientific">Nitrospira tepida</name>
    <dbReference type="NCBI Taxonomy" id="2973512"/>
    <lineage>
        <taxon>Bacteria</taxon>
        <taxon>Pseudomonadati</taxon>
        <taxon>Nitrospirota</taxon>
        <taxon>Nitrospiria</taxon>
        <taxon>Nitrospirales</taxon>
        <taxon>Nitrospiraceae</taxon>
        <taxon>Nitrospira</taxon>
    </lineage>
</organism>
<accession>A0AA86N1Y1</accession>
<evidence type="ECO:0000313" key="1">
    <source>
        <dbReference type="EMBL" id="CAI4032976.1"/>
    </source>
</evidence>
<protein>
    <submittedName>
        <fullName evidence="1">Uncharacterized protein</fullName>
    </submittedName>
</protein>
<dbReference type="RefSeq" id="WP_289269787.1">
    <property type="nucleotide sequence ID" value="NZ_OX365700.1"/>
</dbReference>
<proteinExistence type="predicted"/>
<evidence type="ECO:0000313" key="2">
    <source>
        <dbReference type="Proteomes" id="UP001179121"/>
    </source>
</evidence>
<gene>
    <name evidence="1" type="ORF">DNFV4_03406</name>
</gene>